<dbReference type="Proteomes" id="UP001415857">
    <property type="component" value="Unassembled WGS sequence"/>
</dbReference>
<evidence type="ECO:0000313" key="1">
    <source>
        <dbReference type="EMBL" id="KAK9271292.1"/>
    </source>
</evidence>
<evidence type="ECO:0000313" key="2">
    <source>
        <dbReference type="Proteomes" id="UP001415857"/>
    </source>
</evidence>
<accession>A0AAP0NDG7</accession>
<keyword evidence="2" id="KW-1185">Reference proteome</keyword>
<proteinExistence type="predicted"/>
<gene>
    <name evidence="1" type="ORF">L1049_026882</name>
</gene>
<protein>
    <submittedName>
        <fullName evidence="1">Uncharacterized protein</fullName>
    </submittedName>
</protein>
<dbReference type="EMBL" id="JBBPBK010000014">
    <property type="protein sequence ID" value="KAK9271292.1"/>
    <property type="molecule type" value="Genomic_DNA"/>
</dbReference>
<name>A0AAP0NDG7_LIQFO</name>
<reference evidence="1 2" key="1">
    <citation type="journal article" date="2024" name="Plant J.">
        <title>Genome sequences and population genomics reveal climatic adaptation and genomic divergence between two closely related sweetgum species.</title>
        <authorList>
            <person name="Xu W.Q."/>
            <person name="Ren C.Q."/>
            <person name="Zhang X.Y."/>
            <person name="Comes H.P."/>
            <person name="Liu X.H."/>
            <person name="Li Y.G."/>
            <person name="Kettle C.J."/>
            <person name="Jalonen R."/>
            <person name="Gaisberger H."/>
            <person name="Ma Y.Z."/>
            <person name="Qiu Y.X."/>
        </authorList>
    </citation>
    <scope>NUCLEOTIDE SEQUENCE [LARGE SCALE GENOMIC DNA]</scope>
    <source>
        <strain evidence="1">Hangzhou</strain>
    </source>
</reference>
<dbReference type="AlphaFoldDB" id="A0AAP0NDG7"/>
<sequence length="112" mass="12398">MNGHPVYLHCHLTCGLRMYVEQRTTFLTSLIARSSSKTSYAEITSPSITEGEILSAPILKAFSFNELKNSTLFSKDGLMKKTLAAAKPGSGMVVTINMHIAKRILSHEEWLV</sequence>
<organism evidence="1 2">
    <name type="scientific">Liquidambar formosana</name>
    <name type="common">Formosan gum</name>
    <dbReference type="NCBI Taxonomy" id="63359"/>
    <lineage>
        <taxon>Eukaryota</taxon>
        <taxon>Viridiplantae</taxon>
        <taxon>Streptophyta</taxon>
        <taxon>Embryophyta</taxon>
        <taxon>Tracheophyta</taxon>
        <taxon>Spermatophyta</taxon>
        <taxon>Magnoliopsida</taxon>
        <taxon>eudicotyledons</taxon>
        <taxon>Gunneridae</taxon>
        <taxon>Pentapetalae</taxon>
        <taxon>Saxifragales</taxon>
        <taxon>Altingiaceae</taxon>
        <taxon>Liquidambar</taxon>
    </lineage>
</organism>
<comment type="caution">
    <text evidence="1">The sequence shown here is derived from an EMBL/GenBank/DDBJ whole genome shotgun (WGS) entry which is preliminary data.</text>
</comment>